<dbReference type="InterPro" id="IPR001164">
    <property type="entry name" value="ArfGAP_dom"/>
</dbReference>
<dbReference type="InterPro" id="IPR004148">
    <property type="entry name" value="BAR_dom"/>
</dbReference>
<dbReference type="FunFam" id="1.25.40.950:FF:000001">
    <property type="entry name" value="Arf-GAP with SH3 domain, ANK repeat and PH domain-containing protein 1"/>
    <property type="match status" value="1"/>
</dbReference>
<dbReference type="AlphaFoldDB" id="A0A8C1PGT6"/>
<dbReference type="CDD" id="cd13251">
    <property type="entry name" value="PH_ASAP"/>
    <property type="match status" value="1"/>
</dbReference>
<feature type="region of interest" description="Disordered" evidence="17">
    <location>
        <begin position="710"/>
        <end position="755"/>
    </location>
</feature>
<dbReference type="Gene3D" id="1.20.1270.60">
    <property type="entry name" value="Arfaptin homology (AH) domain/BAR domain"/>
    <property type="match status" value="1"/>
</dbReference>
<feature type="compositionally biased region" description="Pro residues" evidence="17">
    <location>
        <begin position="834"/>
        <end position="851"/>
    </location>
</feature>
<dbReference type="Pfam" id="PF14604">
    <property type="entry name" value="SH3_9"/>
    <property type="match status" value="1"/>
</dbReference>
<evidence type="ECO:0000313" key="22">
    <source>
        <dbReference type="Proteomes" id="UP000694427"/>
    </source>
</evidence>
<dbReference type="PROSITE" id="PS50088">
    <property type="entry name" value="ANK_REPEAT"/>
    <property type="match status" value="1"/>
</dbReference>
<dbReference type="Ensembl" id="ENSCCRT00010119440.1">
    <property type="protein sequence ID" value="ENSCCRP00010107368.1"/>
    <property type="gene ID" value="ENSCCRG00010046376.1"/>
</dbReference>
<dbReference type="FunFam" id="2.30.29.30:FF:000012">
    <property type="entry name" value="Arf-GAP with SH3 domain, ANK repeat and PH domain-containing protein 2"/>
    <property type="match status" value="1"/>
</dbReference>
<dbReference type="Gene3D" id="1.25.40.20">
    <property type="entry name" value="Ankyrin repeat-containing domain"/>
    <property type="match status" value="1"/>
</dbReference>
<evidence type="ECO:0000256" key="15">
    <source>
        <dbReference type="PROSITE-ProRule" id="PRU00192"/>
    </source>
</evidence>
<dbReference type="FunFam" id="1.20.1270.60:FF:000004">
    <property type="entry name" value="Arf-GAP with SH3 domain, ANK repeat and PH domain-containing protein 1"/>
    <property type="match status" value="1"/>
</dbReference>
<keyword evidence="8" id="KW-0479">Metal-binding</keyword>
<evidence type="ECO:0000256" key="9">
    <source>
        <dbReference type="ARBA" id="ARBA00022737"/>
    </source>
</evidence>
<keyword evidence="9" id="KW-0677">Repeat</keyword>
<dbReference type="Pfam" id="PF16746">
    <property type="entry name" value="BAR_3"/>
    <property type="match status" value="1"/>
</dbReference>
<dbReference type="InterPro" id="IPR002110">
    <property type="entry name" value="Ankyrin_rpt"/>
</dbReference>
<dbReference type="SUPFAM" id="SSF57863">
    <property type="entry name" value="ArfGap/RecO-like zinc finger"/>
    <property type="match status" value="1"/>
</dbReference>
<dbReference type="InterPro" id="IPR037844">
    <property type="entry name" value="PH_ASAP"/>
</dbReference>
<keyword evidence="22" id="KW-1185">Reference proteome</keyword>
<dbReference type="InterPro" id="IPR036028">
    <property type="entry name" value="SH3-like_dom_sf"/>
</dbReference>
<evidence type="ECO:0000259" key="19">
    <source>
        <dbReference type="PROSITE" id="PS50003"/>
    </source>
</evidence>
<evidence type="ECO:0000256" key="12">
    <source>
        <dbReference type="ARBA" id="ARBA00023043"/>
    </source>
</evidence>
<dbReference type="PANTHER" id="PTHR45854">
    <property type="entry name" value="ASAP FAMILY MEMBER"/>
    <property type="match status" value="1"/>
</dbReference>
<accession>A0A8C1PGT6</accession>
<dbReference type="Pfam" id="PF12796">
    <property type="entry name" value="Ank_2"/>
    <property type="match status" value="1"/>
</dbReference>
<feature type="domain" description="Arf-GAP" evidence="20">
    <location>
        <begin position="432"/>
        <end position="557"/>
    </location>
</feature>
<dbReference type="GO" id="GO:0005794">
    <property type="term" value="C:Golgi apparatus"/>
    <property type="evidence" value="ECO:0007669"/>
    <property type="project" value="UniProtKB-SubCell"/>
</dbReference>
<dbReference type="Gene3D" id="1.10.220.150">
    <property type="entry name" value="Arf GTPase activating protein"/>
    <property type="match status" value="1"/>
</dbReference>
<dbReference type="SMART" id="SM00326">
    <property type="entry name" value="SH3"/>
    <property type="match status" value="1"/>
</dbReference>
<dbReference type="InterPro" id="IPR043593">
    <property type="entry name" value="ASAP"/>
</dbReference>
<keyword evidence="6" id="KW-0963">Cytoplasm</keyword>
<dbReference type="InterPro" id="IPR001452">
    <property type="entry name" value="SH3_domain"/>
</dbReference>
<keyword evidence="11" id="KW-0333">Golgi apparatus</keyword>
<dbReference type="PROSITE" id="PS50003">
    <property type="entry name" value="PH_DOMAIN"/>
    <property type="match status" value="1"/>
</dbReference>
<feature type="domain" description="SH3" evidence="18">
    <location>
        <begin position="954"/>
        <end position="1016"/>
    </location>
</feature>
<sequence>NISTASEVNLMPDQISVSEFLSETTEDYNSPTTSSFITRLQSCRNTVSVLEEALDQDRTSLQKVKKSVKAIYNSGQDHIQNEETYAQALDKFGSNFISWDNPDLGTAFVKFSTLTKELSALLKNMLQSLSHNVIFTLDSLLKGDLKGVKGDLKKPFDKAWKDYETKFTKIEKEKREHAKQHGMIRTEITGAEIAEEMEKERRLFQLQMCEYLIKVNEIKTKKGVDLLQNLIKYYHAQCNFFQDGLKTADKLKQYIEKLAADLYNIKQTQDEEKKQLTALRDLIKSYLQLDQKEVGQDSQSKQGGYSMHQLQGNKEFGSEKKGYLLKKSDGLRKVWQRRKCSVKGGILTISHATSNRQPVKLNLLTCQVKPSTEDRKCFDLISHNRTYHFQAEDEQEFMIWISVLTNSKEEALNMAFRGEQGGGDDGLEDLTKAIIDDVLRMPGNEVCCDCGAPDPKWLSTNLGILTCIECSGIHREMGVHISRIQSMELDKLGTSELLLAKNVGNSSFNEIMEANLPCPSPKPTPASDILLVHLKYFLFINAKYVDHKFARKTCSSAAAKMSELFEAIRSHDLLALIQVYAEGVELMEPLPEGGQEGGETALHYAVRTGDHTSLHLVDFLVQNSGNLDKQTERGNTALHYCCLYEKQECLKLLLRGKPATDITNQNGETALDVARRLKIIQCEEYPFFPVTSACTCFMFVLPPAPPLSNLPPSTPAAQTPASGSSTLSKKRPPPPPPGHKRTLSDPPTSFSHTPLDKGGLYLVNNSRLNYKTNVSGVYFCPVSLRKIDTIHHPSMDKTNQPPEPVLFQKVLQSSDTPPKVPLADRPQPGDIAPKPQPSELPPKPGELPPKPQLSDLPPKPQLGDLPPKPQLKDLPPKPQLTDISPPKPLTAEVLHKPPPGEMTPKPQPPDTPAIIQQAELTPQPVQSSEDTNGSPTSAEETPVPLPRKINPIKSKMRRVKTIYDCQADNDDELTFVEGEVIVVMGEEDQEWWIGHIEGQPERKGVFPMSFVHILSD</sequence>
<evidence type="ECO:0000256" key="10">
    <source>
        <dbReference type="ARBA" id="ARBA00022833"/>
    </source>
</evidence>
<keyword evidence="5" id="KW-0343">GTPase activation</keyword>
<dbReference type="SUPFAM" id="SSF48403">
    <property type="entry name" value="Ankyrin repeat"/>
    <property type="match status" value="1"/>
</dbReference>
<dbReference type="PRINTS" id="PR00405">
    <property type="entry name" value="REVINTRACTNG"/>
</dbReference>
<dbReference type="PROSITE" id="PS50002">
    <property type="entry name" value="SH3"/>
    <property type="match status" value="1"/>
</dbReference>
<evidence type="ECO:0000256" key="14">
    <source>
        <dbReference type="PROSITE-ProRule" id="PRU00023"/>
    </source>
</evidence>
<evidence type="ECO:0000313" key="21">
    <source>
        <dbReference type="Ensembl" id="ENSCCRP00010107368.1"/>
    </source>
</evidence>
<dbReference type="InterPro" id="IPR036770">
    <property type="entry name" value="Ankyrin_rpt-contain_sf"/>
</dbReference>
<keyword evidence="10" id="KW-0862">Zinc</keyword>
<dbReference type="PROSITE" id="PS50115">
    <property type="entry name" value="ARFGAP"/>
    <property type="match status" value="1"/>
</dbReference>
<evidence type="ECO:0000256" key="13">
    <source>
        <dbReference type="ARBA" id="ARBA00023136"/>
    </source>
</evidence>
<dbReference type="GO" id="GO:0008270">
    <property type="term" value="F:zinc ion binding"/>
    <property type="evidence" value="ECO:0007669"/>
    <property type="project" value="UniProtKB-KW"/>
</dbReference>
<evidence type="ECO:0000256" key="4">
    <source>
        <dbReference type="ARBA" id="ARBA00022443"/>
    </source>
</evidence>
<dbReference type="GO" id="GO:0016020">
    <property type="term" value="C:membrane"/>
    <property type="evidence" value="ECO:0007669"/>
    <property type="project" value="UniProtKB-SubCell"/>
</dbReference>
<dbReference type="FunFam" id="1.10.220.150:FF:000002">
    <property type="entry name" value="arf-GAP with SH3 domain, ANK repeat and PH domain-containing protein 1"/>
    <property type="match status" value="1"/>
</dbReference>
<evidence type="ECO:0000256" key="16">
    <source>
        <dbReference type="PROSITE-ProRule" id="PRU00288"/>
    </source>
</evidence>
<proteinExistence type="predicted"/>
<dbReference type="InterPro" id="IPR037928">
    <property type="entry name" value="ASAP1_BAR"/>
</dbReference>
<feature type="compositionally biased region" description="Polar residues" evidence="17">
    <location>
        <begin position="918"/>
        <end position="939"/>
    </location>
</feature>
<dbReference type="FunFam" id="1.25.40.20:FF:000006">
    <property type="entry name" value="Arf-GAP with SH3 domain, ANK repeat and PH domain-containing protein 2"/>
    <property type="match status" value="1"/>
</dbReference>
<dbReference type="Pfam" id="PF00169">
    <property type="entry name" value="PH"/>
    <property type="match status" value="1"/>
</dbReference>
<dbReference type="SUPFAM" id="SSF50729">
    <property type="entry name" value="PH domain-like"/>
    <property type="match status" value="1"/>
</dbReference>
<comment type="subcellular location">
    <subcellularLocation>
        <location evidence="2">Cytoplasm</location>
    </subcellularLocation>
    <subcellularLocation>
        <location evidence="3">Golgi apparatus</location>
    </subcellularLocation>
    <subcellularLocation>
        <location evidence="1">Membrane</location>
    </subcellularLocation>
</comment>
<keyword evidence="7" id="KW-0597">Phosphoprotein</keyword>
<evidence type="ECO:0000256" key="11">
    <source>
        <dbReference type="ARBA" id="ARBA00023034"/>
    </source>
</evidence>
<name>A0A8C1PGT6_CYPCA</name>
<dbReference type="CDD" id="cd11965">
    <property type="entry name" value="SH3_ASAP1"/>
    <property type="match status" value="1"/>
</dbReference>
<dbReference type="SUPFAM" id="SSF50044">
    <property type="entry name" value="SH3-domain"/>
    <property type="match status" value="1"/>
</dbReference>
<dbReference type="CDD" id="cd08848">
    <property type="entry name" value="ArfGap_ASAP1"/>
    <property type="match status" value="1"/>
</dbReference>
<dbReference type="SMART" id="SM00233">
    <property type="entry name" value="PH"/>
    <property type="match status" value="1"/>
</dbReference>
<dbReference type="FunFam" id="2.30.30.40:FF:000012">
    <property type="entry name" value="Arf-GAP with SH3 domain, ANK repeat and PH domain-containing protein 2"/>
    <property type="match status" value="1"/>
</dbReference>
<evidence type="ECO:0000259" key="20">
    <source>
        <dbReference type="PROSITE" id="PS50115"/>
    </source>
</evidence>
<feature type="repeat" description="ANK" evidence="14">
    <location>
        <begin position="597"/>
        <end position="632"/>
    </location>
</feature>
<keyword evidence="13" id="KW-0472">Membrane</keyword>
<evidence type="ECO:0000256" key="17">
    <source>
        <dbReference type="SAM" id="MobiDB-lite"/>
    </source>
</evidence>
<protein>
    <submittedName>
        <fullName evidence="21">ArfGAP with SH3 domain, ankyrin repeat and PH domain 1b</fullName>
    </submittedName>
</protein>
<dbReference type="Gene3D" id="1.25.40.950">
    <property type="match status" value="1"/>
</dbReference>
<evidence type="ECO:0000256" key="8">
    <source>
        <dbReference type="ARBA" id="ARBA00022723"/>
    </source>
</evidence>
<dbReference type="Gene3D" id="2.30.29.30">
    <property type="entry name" value="Pleckstrin-homology domain (PH domain)/Phosphotyrosine-binding domain (PTB)"/>
    <property type="match status" value="1"/>
</dbReference>
<keyword evidence="4 15" id="KW-0728">SH3 domain</keyword>
<feature type="compositionally biased region" description="Low complexity" evidence="17">
    <location>
        <begin position="715"/>
        <end position="726"/>
    </location>
</feature>
<keyword evidence="12 14" id="KW-0040">ANK repeat</keyword>
<evidence type="ECO:0000259" key="18">
    <source>
        <dbReference type="PROSITE" id="PS50002"/>
    </source>
</evidence>
<evidence type="ECO:0000256" key="7">
    <source>
        <dbReference type="ARBA" id="ARBA00022553"/>
    </source>
</evidence>
<dbReference type="PANTHER" id="PTHR45854:SF2">
    <property type="entry name" value="ARF-GAP WITH SH3 DOMAIN, ANK REPEAT AND PH DOMAIN-CONTAINING PROTEIN 1"/>
    <property type="match status" value="1"/>
</dbReference>
<dbReference type="InterPro" id="IPR011993">
    <property type="entry name" value="PH-like_dom_sf"/>
</dbReference>
<dbReference type="SMART" id="SM00105">
    <property type="entry name" value="ArfGap"/>
    <property type="match status" value="1"/>
</dbReference>
<reference evidence="21" key="1">
    <citation type="submission" date="2025-08" db="UniProtKB">
        <authorList>
            <consortium name="Ensembl"/>
        </authorList>
    </citation>
    <scope>IDENTIFICATION</scope>
</reference>
<evidence type="ECO:0000256" key="6">
    <source>
        <dbReference type="ARBA" id="ARBA00022490"/>
    </source>
</evidence>
<dbReference type="InterPro" id="IPR038508">
    <property type="entry name" value="ArfGAP_dom_sf"/>
</dbReference>
<feature type="domain" description="PH" evidence="19">
    <location>
        <begin position="317"/>
        <end position="409"/>
    </location>
</feature>
<evidence type="ECO:0000256" key="1">
    <source>
        <dbReference type="ARBA" id="ARBA00004370"/>
    </source>
</evidence>
<dbReference type="Gene3D" id="2.30.30.40">
    <property type="entry name" value="SH3 Domains"/>
    <property type="match status" value="1"/>
</dbReference>
<dbReference type="SUPFAM" id="SSF103657">
    <property type="entry name" value="BAR/IMD domain-like"/>
    <property type="match status" value="1"/>
</dbReference>
<feature type="region of interest" description="Disordered" evidence="17">
    <location>
        <begin position="814"/>
        <end position="951"/>
    </location>
</feature>
<reference evidence="21" key="2">
    <citation type="submission" date="2025-09" db="UniProtKB">
        <authorList>
            <consortium name="Ensembl"/>
        </authorList>
    </citation>
    <scope>IDENTIFICATION</scope>
</reference>
<dbReference type="InterPro" id="IPR001849">
    <property type="entry name" value="PH_domain"/>
</dbReference>
<evidence type="ECO:0000256" key="2">
    <source>
        <dbReference type="ARBA" id="ARBA00004496"/>
    </source>
</evidence>
<dbReference type="InterPro" id="IPR038016">
    <property type="entry name" value="ASAP1_SH3"/>
</dbReference>
<dbReference type="InterPro" id="IPR037278">
    <property type="entry name" value="ARFGAP/RecO"/>
</dbReference>
<keyword evidence="16" id="KW-0863">Zinc-finger</keyword>
<feature type="compositionally biased region" description="Pro residues" evidence="17">
    <location>
        <begin position="896"/>
        <end position="911"/>
    </location>
</feature>
<evidence type="ECO:0000256" key="5">
    <source>
        <dbReference type="ARBA" id="ARBA00022468"/>
    </source>
</evidence>
<organism evidence="21 22">
    <name type="scientific">Cyprinus carpio</name>
    <name type="common">Common carp</name>
    <dbReference type="NCBI Taxonomy" id="7962"/>
    <lineage>
        <taxon>Eukaryota</taxon>
        <taxon>Metazoa</taxon>
        <taxon>Chordata</taxon>
        <taxon>Craniata</taxon>
        <taxon>Vertebrata</taxon>
        <taxon>Euteleostomi</taxon>
        <taxon>Actinopterygii</taxon>
        <taxon>Neopterygii</taxon>
        <taxon>Teleostei</taxon>
        <taxon>Ostariophysi</taxon>
        <taxon>Cypriniformes</taxon>
        <taxon>Cyprinidae</taxon>
        <taxon>Cyprininae</taxon>
        <taxon>Cyprinus</taxon>
    </lineage>
</organism>
<dbReference type="Pfam" id="PF01412">
    <property type="entry name" value="ArfGap"/>
    <property type="match status" value="1"/>
</dbReference>
<evidence type="ECO:0000256" key="3">
    <source>
        <dbReference type="ARBA" id="ARBA00004555"/>
    </source>
</evidence>
<dbReference type="CDD" id="cd07641">
    <property type="entry name" value="BAR_ASAP1"/>
    <property type="match status" value="1"/>
</dbReference>
<dbReference type="SMART" id="SM00248">
    <property type="entry name" value="ANK"/>
    <property type="match status" value="2"/>
</dbReference>
<dbReference type="PROSITE" id="PS50297">
    <property type="entry name" value="ANK_REP_REGION"/>
    <property type="match status" value="1"/>
</dbReference>
<dbReference type="Proteomes" id="UP000694427">
    <property type="component" value="Unplaced"/>
</dbReference>
<dbReference type="GO" id="GO:0005096">
    <property type="term" value="F:GTPase activator activity"/>
    <property type="evidence" value="ECO:0007669"/>
    <property type="project" value="UniProtKB-KW"/>
</dbReference>
<dbReference type="InterPro" id="IPR027267">
    <property type="entry name" value="AH/BAR_dom_sf"/>
</dbReference>